<protein>
    <submittedName>
        <fullName evidence="1">Uncharacterized protein</fullName>
    </submittedName>
</protein>
<proteinExistence type="predicted"/>
<dbReference type="PANTHER" id="PTHR21596">
    <property type="entry name" value="RIBONUCLEASE P SUBUNIT P38"/>
    <property type="match status" value="1"/>
</dbReference>
<evidence type="ECO:0000313" key="2">
    <source>
        <dbReference type="Proteomes" id="UP000026960"/>
    </source>
</evidence>
<dbReference type="PaxDb" id="65489-OBART07G00940.1"/>
<evidence type="ECO:0000313" key="1">
    <source>
        <dbReference type="EnsemblPlants" id="OBART07G00940.1"/>
    </source>
</evidence>
<dbReference type="Proteomes" id="UP000026960">
    <property type="component" value="Chromosome 7"/>
</dbReference>
<reference evidence="1" key="2">
    <citation type="submission" date="2015-03" db="UniProtKB">
        <authorList>
            <consortium name="EnsemblPlants"/>
        </authorList>
    </citation>
    <scope>IDENTIFICATION</scope>
</reference>
<dbReference type="Gramene" id="OBART07G00940.1">
    <property type="protein sequence ID" value="OBART07G00940.1"/>
    <property type="gene ID" value="OBART07G00940"/>
</dbReference>
<name>A0A0D3GLI3_9ORYZ</name>
<dbReference type="EnsemblPlants" id="OBART07G00940.1">
    <property type="protein sequence ID" value="OBART07G00940.1"/>
    <property type="gene ID" value="OBART07G00940"/>
</dbReference>
<dbReference type="PANTHER" id="PTHR21596:SF73">
    <property type="entry name" value="FACTOR OF DNA METHYLATION 1-5_IDN2 DOMAIN-CONTAINING PROTEIN"/>
    <property type="match status" value="1"/>
</dbReference>
<organism evidence="1">
    <name type="scientific">Oryza barthii</name>
    <dbReference type="NCBI Taxonomy" id="65489"/>
    <lineage>
        <taxon>Eukaryota</taxon>
        <taxon>Viridiplantae</taxon>
        <taxon>Streptophyta</taxon>
        <taxon>Embryophyta</taxon>
        <taxon>Tracheophyta</taxon>
        <taxon>Spermatophyta</taxon>
        <taxon>Magnoliopsida</taxon>
        <taxon>Liliopsida</taxon>
        <taxon>Poales</taxon>
        <taxon>Poaceae</taxon>
        <taxon>BOP clade</taxon>
        <taxon>Oryzoideae</taxon>
        <taxon>Oryzeae</taxon>
        <taxon>Oryzinae</taxon>
        <taxon>Oryza</taxon>
    </lineage>
</organism>
<accession>A0A0D3GLI3</accession>
<sequence length="72" mass="7881">MESRNQALLNCSSMNEQASNDKLQAVRKQLIRLTSGRASIGIKRMGELDPKAFANACNQTLSEEDDVVSALL</sequence>
<dbReference type="STRING" id="65489.A0A0D3GLI3"/>
<reference evidence="1" key="1">
    <citation type="journal article" date="2009" name="Rice">
        <title>De Novo Next Generation Sequencing of Plant Genomes.</title>
        <authorList>
            <person name="Rounsley S."/>
            <person name="Marri P.R."/>
            <person name="Yu Y."/>
            <person name="He R."/>
            <person name="Sisneros N."/>
            <person name="Goicoechea J.L."/>
            <person name="Lee S.J."/>
            <person name="Angelova A."/>
            <person name="Kudrna D."/>
            <person name="Luo M."/>
            <person name="Affourtit J."/>
            <person name="Desany B."/>
            <person name="Knight J."/>
            <person name="Niazi F."/>
            <person name="Egholm M."/>
            <person name="Wing R.A."/>
        </authorList>
    </citation>
    <scope>NUCLEOTIDE SEQUENCE [LARGE SCALE GENOMIC DNA]</scope>
    <source>
        <strain evidence="1">cv. IRGC 105608</strain>
    </source>
</reference>
<dbReference type="GO" id="GO:0080188">
    <property type="term" value="P:gene silencing by siRNA-directed DNA methylation"/>
    <property type="evidence" value="ECO:0007669"/>
    <property type="project" value="InterPro"/>
</dbReference>
<dbReference type="AlphaFoldDB" id="A0A0D3GLI3"/>
<dbReference type="HOGENOM" id="CLU_2779978_0_0_1"/>
<keyword evidence="2" id="KW-1185">Reference proteome</keyword>
<dbReference type="InterPro" id="IPR045177">
    <property type="entry name" value="FDM1-5/IDN2"/>
</dbReference>